<evidence type="ECO:0000256" key="2">
    <source>
        <dbReference type="SAM" id="Phobius"/>
    </source>
</evidence>
<feature type="transmembrane region" description="Helical" evidence="2">
    <location>
        <begin position="444"/>
        <end position="464"/>
    </location>
</feature>
<keyword evidence="2" id="KW-1133">Transmembrane helix</keyword>
<feature type="transmembrane region" description="Helical" evidence="2">
    <location>
        <begin position="45"/>
        <end position="65"/>
    </location>
</feature>
<name>A0ABZ1C9V4_9BACT</name>
<keyword evidence="4" id="KW-1185">Reference proteome</keyword>
<feature type="transmembrane region" description="Helical" evidence="2">
    <location>
        <begin position="20"/>
        <end position="38"/>
    </location>
</feature>
<proteinExistence type="predicted"/>
<gene>
    <name evidence="3" type="ORF">K1X11_003570</name>
</gene>
<evidence type="ECO:0008006" key="5">
    <source>
        <dbReference type="Google" id="ProtNLM"/>
    </source>
</evidence>
<keyword evidence="2" id="KW-0472">Membrane</keyword>
<feature type="transmembrane region" description="Helical" evidence="2">
    <location>
        <begin position="193"/>
        <end position="212"/>
    </location>
</feature>
<reference evidence="3 4" key="2">
    <citation type="submission" date="2023-12" db="EMBL/GenBank/DDBJ databases">
        <title>Description of an unclassified Opitutus bacterium of Verrucomicrobiota.</title>
        <authorList>
            <person name="Zhang D.-F."/>
        </authorList>
    </citation>
    <scope>NUCLEOTIDE SEQUENCE [LARGE SCALE GENOMIC DNA]</scope>
    <source>
        <strain evidence="3 4">WL0086</strain>
    </source>
</reference>
<feature type="transmembrane region" description="Helical" evidence="2">
    <location>
        <begin position="164"/>
        <end position="181"/>
    </location>
</feature>
<dbReference type="Proteomes" id="UP000738431">
    <property type="component" value="Chromosome"/>
</dbReference>
<reference evidence="3 4" key="1">
    <citation type="submission" date="2021-08" db="EMBL/GenBank/DDBJ databases">
        <authorList>
            <person name="Zhang D."/>
            <person name="Zhang A."/>
            <person name="Wang L."/>
        </authorList>
    </citation>
    <scope>NUCLEOTIDE SEQUENCE [LARGE SCALE GENOMIC DNA]</scope>
    <source>
        <strain evidence="3 4">WL0086</strain>
    </source>
</reference>
<dbReference type="RefSeq" id="WP_221033262.1">
    <property type="nucleotide sequence ID" value="NZ_CP139781.1"/>
</dbReference>
<keyword evidence="2" id="KW-0812">Transmembrane</keyword>
<evidence type="ECO:0000313" key="3">
    <source>
        <dbReference type="EMBL" id="WRQ88467.1"/>
    </source>
</evidence>
<accession>A0ABZ1C9V4</accession>
<organism evidence="3 4">
    <name type="scientific">Actomonas aquatica</name>
    <dbReference type="NCBI Taxonomy" id="2866162"/>
    <lineage>
        <taxon>Bacteria</taxon>
        <taxon>Pseudomonadati</taxon>
        <taxon>Verrucomicrobiota</taxon>
        <taxon>Opitutia</taxon>
        <taxon>Opitutales</taxon>
        <taxon>Opitutaceae</taxon>
        <taxon>Actomonas</taxon>
    </lineage>
</organism>
<feature type="region of interest" description="Disordered" evidence="1">
    <location>
        <begin position="473"/>
        <end position="507"/>
    </location>
</feature>
<sequence>MFMLVFGLICYLLYAQASNAVALLKIFGGGLVIVFVWLRAKKPGIPIVLIVAAQLVAVFGLPILTRNEVLADAPPDAISSAATEALVYGLMVSMGWSWGINRPDPKRHESLNFRMIEGQDSSRVVRLSFILLTASIAYEALFSAGMLDRLFQFLPTGVSSVTSMASKALSLGGGLLGGFTVSSRAMSVSQRTLFWGLFWIQFALLISGYLISSATGLMSATCLGSLIGSRRPPIKLMVILGLVCAFFNLTKFEMREAYWDPDTNSTNQSLKDLPDRYMEWATRSYTALVSPEQHRREQEKKGQILYDRVNNLSILMFVEQAVQRESYPLLGGQTYSLIPKLLIPRLFWPDKPRAHAGQELLNVHFGRQTLEQTMRTYIAWGLLAEAYGNFGPIWGAAILGVALGFLLGRVEAWSRVFALKSLQSFLILSFAVQIGTSFEMVASVFVTSTFQLLVAVAAASYLLVDRRTVVTSGPGAGASNDSEDFNNQEHGIPDDSSSTDSSPPKKT</sequence>
<protein>
    <recommendedName>
        <fullName evidence="5">O-antigen polymerase</fullName>
    </recommendedName>
</protein>
<evidence type="ECO:0000256" key="1">
    <source>
        <dbReference type="SAM" id="MobiDB-lite"/>
    </source>
</evidence>
<feature type="transmembrane region" description="Helical" evidence="2">
    <location>
        <begin position="85"/>
        <end position="103"/>
    </location>
</feature>
<feature type="transmembrane region" description="Helical" evidence="2">
    <location>
        <begin position="124"/>
        <end position="144"/>
    </location>
</feature>
<feature type="transmembrane region" description="Helical" evidence="2">
    <location>
        <begin position="232"/>
        <end position="249"/>
    </location>
</feature>
<feature type="compositionally biased region" description="Low complexity" evidence="1">
    <location>
        <begin position="494"/>
        <end position="507"/>
    </location>
</feature>
<dbReference type="EMBL" id="CP139781">
    <property type="protein sequence ID" value="WRQ88467.1"/>
    <property type="molecule type" value="Genomic_DNA"/>
</dbReference>
<evidence type="ECO:0000313" key="4">
    <source>
        <dbReference type="Proteomes" id="UP000738431"/>
    </source>
</evidence>
<feature type="transmembrane region" description="Helical" evidence="2">
    <location>
        <begin position="377"/>
        <end position="406"/>
    </location>
</feature>